<proteinExistence type="predicted"/>
<gene>
    <name evidence="2" type="ORF">CRE_01403</name>
</gene>
<name>E3NHW0_CAERE</name>
<feature type="compositionally biased region" description="Acidic residues" evidence="1">
    <location>
        <begin position="50"/>
        <end position="67"/>
    </location>
</feature>
<reference evidence="2" key="1">
    <citation type="submission" date="2007-07" db="EMBL/GenBank/DDBJ databases">
        <title>PCAP assembly of the Caenorhabditis remanei genome.</title>
        <authorList>
            <consortium name="The Caenorhabditis remanei Sequencing Consortium"/>
            <person name="Wilson R.K."/>
        </authorList>
    </citation>
    <scope>NUCLEOTIDE SEQUENCE [LARGE SCALE GENOMIC DNA]</scope>
    <source>
        <strain evidence="2">PB4641</strain>
    </source>
</reference>
<sequence>MASSLEKVEFDDKTHRKRSRNKENYHLGSVLHENDAIVSPLKYNQKSSAEVDDEEEGEDEEELKICT</sequence>
<dbReference type="EMBL" id="DS268687">
    <property type="protein sequence ID" value="EFO98429.1"/>
    <property type="molecule type" value="Genomic_DNA"/>
</dbReference>
<protein>
    <submittedName>
        <fullName evidence="2">Uncharacterized protein</fullName>
    </submittedName>
</protein>
<evidence type="ECO:0000313" key="3">
    <source>
        <dbReference type="Proteomes" id="UP000008281"/>
    </source>
</evidence>
<accession>E3NHW0</accession>
<dbReference type="HOGENOM" id="CLU_2814871_0_0_1"/>
<evidence type="ECO:0000313" key="2">
    <source>
        <dbReference type="EMBL" id="EFO98429.1"/>
    </source>
</evidence>
<feature type="compositionally biased region" description="Basic and acidic residues" evidence="1">
    <location>
        <begin position="1"/>
        <end position="14"/>
    </location>
</feature>
<dbReference type="AlphaFoldDB" id="E3NHW0"/>
<feature type="region of interest" description="Disordered" evidence="1">
    <location>
        <begin position="1"/>
        <end position="67"/>
    </location>
</feature>
<organism evidence="3">
    <name type="scientific">Caenorhabditis remanei</name>
    <name type="common">Caenorhabditis vulgaris</name>
    <dbReference type="NCBI Taxonomy" id="31234"/>
    <lineage>
        <taxon>Eukaryota</taxon>
        <taxon>Metazoa</taxon>
        <taxon>Ecdysozoa</taxon>
        <taxon>Nematoda</taxon>
        <taxon>Chromadorea</taxon>
        <taxon>Rhabditida</taxon>
        <taxon>Rhabditina</taxon>
        <taxon>Rhabditomorpha</taxon>
        <taxon>Rhabditoidea</taxon>
        <taxon>Rhabditidae</taxon>
        <taxon>Peloderinae</taxon>
        <taxon>Caenorhabditis</taxon>
    </lineage>
</organism>
<evidence type="ECO:0000256" key="1">
    <source>
        <dbReference type="SAM" id="MobiDB-lite"/>
    </source>
</evidence>
<keyword evidence="3" id="KW-1185">Reference proteome</keyword>
<dbReference type="Proteomes" id="UP000008281">
    <property type="component" value="Unassembled WGS sequence"/>
</dbReference>